<keyword evidence="3" id="KW-1185">Reference proteome</keyword>
<dbReference type="Pfam" id="PF00196">
    <property type="entry name" value="GerE"/>
    <property type="match status" value="1"/>
</dbReference>
<sequence length="887" mass="94145">MGTLPPAARRKIGHLADIRPAPAGAPAYSRVMSADHAPPTYLTGFVGRTAETADLAAALAAPDVRLLTLAGPGGCGKTRLAAHAAAPDPDAHWVDLTATTSPAAVPALVAGALGVRLTDRDPVASLARQLADRRVLLCLDNCEHVLTAAADLVAAVLRTCRGATVLATSREPLGIPGERVWRVPPLSRDDAVALFHARAGGPPGSAAAAAAVRTACARLDGMPLGVELAAAWSGTLTPQEIVAGLDDRFRLLIRGPHGVAARHQTLAASLDWSHDLLDEPDRVLFRRLAVFRGGFTATAARGVAGPDVLTGLRRLVDKSLLTADTRGETTRYRLPETVREYAEARLDASGERDETRDRHLDTCLAAVEDAAHLLDADKDTWHALVEVDHENHRAAVEHGLTDDRGRRLAAHLAWFWHSSRRGAEGLDLLRRAVRAHPDDRTASRARLLAGLALVADTTRSTPEDRAAARTALDIADEVGDHRTACLARQLAALDLLGRDFTRAGALAAEAHEIATAADYGFGRDGADALTGILHHLRDRHAEAVPLLTRATAGLVARGDRGVAATALGFLATSAAATGDLRAARAFAERAVRVAAPLADFHRVGSAHAVLALVEGTTGRLDEAWAVLTPVLRLVEDAPAPPFVPGLVECAGRLHLWAGEPERALRAYRHEMSARPLTPHARIGLATALHRTGDTTAARREAAEVLDLVRDLGMPGLHADALHLRAELADPGEREDLHHRALAIRAEHGLAPACVHSLEALAHPAAGTTAARLLGACDRARQDMGLPRPDAGRDDDAFTEGRALRLDEAIAWIRRSRGTRSRPSSGWDSLTPAERSVVDLAVAGLTNPDIGKRLFMSRATVKTHLSHVYAKLGVANRTELATAARRHA</sequence>
<dbReference type="SUPFAM" id="SSF48452">
    <property type="entry name" value="TPR-like"/>
    <property type="match status" value="1"/>
</dbReference>
<reference evidence="3" key="1">
    <citation type="journal article" date="2021" name="Curr. Microbiol.">
        <title>Complete genome of nocamycin-producing strain Saccharothrix syringae NRRL B-16468 reveals the biosynthetic potential for secondary metabolites.</title>
        <authorList>
            <person name="Mo X."/>
            <person name="Yang S."/>
        </authorList>
    </citation>
    <scope>NUCLEOTIDE SEQUENCE [LARGE SCALE GENOMIC DNA]</scope>
    <source>
        <strain evidence="3">ATCC 51364 / DSM 43886 / JCM 6844 / KCTC 9398 / NBRC 14523 / NRRL B-16468 / INA 2240</strain>
    </source>
</reference>
<dbReference type="SUPFAM" id="SSF52540">
    <property type="entry name" value="P-loop containing nucleoside triphosphate hydrolases"/>
    <property type="match status" value="1"/>
</dbReference>
<evidence type="ECO:0000313" key="3">
    <source>
        <dbReference type="Proteomes" id="UP000325787"/>
    </source>
</evidence>
<protein>
    <submittedName>
        <fullName evidence="2">LuxR family transcriptional regulator</fullName>
    </submittedName>
</protein>
<accession>A0A5Q0H725</accession>
<dbReference type="Proteomes" id="UP000325787">
    <property type="component" value="Chromosome"/>
</dbReference>
<evidence type="ECO:0000259" key="1">
    <source>
        <dbReference type="PROSITE" id="PS50043"/>
    </source>
</evidence>
<dbReference type="InterPro" id="IPR000792">
    <property type="entry name" value="Tscrpt_reg_LuxR_C"/>
</dbReference>
<dbReference type="AlphaFoldDB" id="A0A5Q0H725"/>
<dbReference type="Pfam" id="PF25872">
    <property type="entry name" value="HTH_77"/>
    <property type="match status" value="1"/>
</dbReference>
<dbReference type="InterPro" id="IPR016032">
    <property type="entry name" value="Sig_transdc_resp-reg_C-effctor"/>
</dbReference>
<dbReference type="PANTHER" id="PTHR47691:SF3">
    <property type="entry name" value="HTH-TYPE TRANSCRIPTIONAL REGULATOR RV0890C-RELATED"/>
    <property type="match status" value="1"/>
</dbReference>
<proteinExistence type="predicted"/>
<dbReference type="Gene3D" id="3.40.50.300">
    <property type="entry name" value="P-loop containing nucleotide triphosphate hydrolases"/>
    <property type="match status" value="1"/>
</dbReference>
<name>A0A5Q0H725_SACSY</name>
<dbReference type="Gene3D" id="1.10.10.10">
    <property type="entry name" value="Winged helix-like DNA-binding domain superfamily/Winged helix DNA-binding domain"/>
    <property type="match status" value="1"/>
</dbReference>
<feature type="domain" description="HTH luxR-type" evidence="1">
    <location>
        <begin position="822"/>
        <end position="887"/>
    </location>
</feature>
<dbReference type="RefSeq" id="WP_153278664.1">
    <property type="nucleotide sequence ID" value="NZ_CP034550.1"/>
</dbReference>
<dbReference type="PROSITE" id="PS00622">
    <property type="entry name" value="HTH_LUXR_1"/>
    <property type="match status" value="1"/>
</dbReference>
<dbReference type="InterPro" id="IPR027417">
    <property type="entry name" value="P-loop_NTPase"/>
</dbReference>
<dbReference type="GO" id="GO:0003677">
    <property type="term" value="F:DNA binding"/>
    <property type="evidence" value="ECO:0007669"/>
    <property type="project" value="InterPro"/>
</dbReference>
<dbReference type="OrthoDB" id="9812579at2"/>
<evidence type="ECO:0000313" key="2">
    <source>
        <dbReference type="EMBL" id="QFZ22001.1"/>
    </source>
</evidence>
<dbReference type="PANTHER" id="PTHR47691">
    <property type="entry name" value="REGULATOR-RELATED"/>
    <property type="match status" value="1"/>
</dbReference>
<dbReference type="InterPro" id="IPR058852">
    <property type="entry name" value="HTH_77"/>
</dbReference>
<dbReference type="GO" id="GO:0006355">
    <property type="term" value="P:regulation of DNA-templated transcription"/>
    <property type="evidence" value="ECO:0007669"/>
    <property type="project" value="InterPro"/>
</dbReference>
<gene>
    <name evidence="2" type="ORF">EKG83_35410</name>
</gene>
<dbReference type="Gene3D" id="1.25.40.10">
    <property type="entry name" value="Tetratricopeptide repeat domain"/>
    <property type="match status" value="1"/>
</dbReference>
<dbReference type="PROSITE" id="PS50043">
    <property type="entry name" value="HTH_LUXR_2"/>
    <property type="match status" value="1"/>
</dbReference>
<dbReference type="SUPFAM" id="SSF46894">
    <property type="entry name" value="C-terminal effector domain of the bipartite response regulators"/>
    <property type="match status" value="1"/>
</dbReference>
<organism evidence="2 3">
    <name type="scientific">Saccharothrix syringae</name>
    <name type="common">Nocardiopsis syringae</name>
    <dbReference type="NCBI Taxonomy" id="103733"/>
    <lineage>
        <taxon>Bacteria</taxon>
        <taxon>Bacillati</taxon>
        <taxon>Actinomycetota</taxon>
        <taxon>Actinomycetes</taxon>
        <taxon>Pseudonocardiales</taxon>
        <taxon>Pseudonocardiaceae</taxon>
        <taxon>Saccharothrix</taxon>
    </lineage>
</organism>
<dbReference type="InterPro" id="IPR011990">
    <property type="entry name" value="TPR-like_helical_dom_sf"/>
</dbReference>
<dbReference type="PRINTS" id="PR00038">
    <property type="entry name" value="HTHLUXR"/>
</dbReference>
<dbReference type="KEGG" id="ssyi:EKG83_35410"/>
<dbReference type="CDD" id="cd06170">
    <property type="entry name" value="LuxR_C_like"/>
    <property type="match status" value="1"/>
</dbReference>
<dbReference type="EMBL" id="CP034550">
    <property type="protein sequence ID" value="QFZ22001.1"/>
    <property type="molecule type" value="Genomic_DNA"/>
</dbReference>
<dbReference type="SMART" id="SM00421">
    <property type="entry name" value="HTH_LUXR"/>
    <property type="match status" value="1"/>
</dbReference>
<dbReference type="InterPro" id="IPR036388">
    <property type="entry name" value="WH-like_DNA-bd_sf"/>
</dbReference>